<dbReference type="PANTHER" id="PTHR31672">
    <property type="entry name" value="BNACNNG10540D PROTEIN"/>
    <property type="match status" value="1"/>
</dbReference>
<dbReference type="Pfam" id="PF00646">
    <property type="entry name" value="F-box"/>
    <property type="match status" value="1"/>
</dbReference>
<name>A0A9Q1JUR4_9CARY</name>
<reference evidence="2" key="1">
    <citation type="submission" date="2022-04" db="EMBL/GenBank/DDBJ databases">
        <title>Carnegiea gigantea Genome sequencing and assembly v2.</title>
        <authorList>
            <person name="Copetti D."/>
            <person name="Sanderson M.J."/>
            <person name="Burquez A."/>
            <person name="Wojciechowski M.F."/>
        </authorList>
    </citation>
    <scope>NUCLEOTIDE SEQUENCE</scope>
    <source>
        <strain evidence="2">SGP5-SGP5p</strain>
        <tissue evidence="2">Aerial part</tissue>
    </source>
</reference>
<evidence type="ECO:0000259" key="1">
    <source>
        <dbReference type="PROSITE" id="PS50181"/>
    </source>
</evidence>
<dbReference type="OrthoDB" id="5314306at2759"/>
<dbReference type="InterPro" id="IPR017451">
    <property type="entry name" value="F-box-assoc_interact_dom"/>
</dbReference>
<dbReference type="EMBL" id="JAKOGI010000691">
    <property type="protein sequence ID" value="KAJ8431377.1"/>
    <property type="molecule type" value="Genomic_DNA"/>
</dbReference>
<dbReference type="Pfam" id="PF07734">
    <property type="entry name" value="FBA_1"/>
    <property type="match status" value="1"/>
</dbReference>
<dbReference type="NCBIfam" id="TIGR01640">
    <property type="entry name" value="F_box_assoc_1"/>
    <property type="match status" value="1"/>
</dbReference>
<dbReference type="CDD" id="cd22157">
    <property type="entry name" value="F-box_AtFBW1-like"/>
    <property type="match status" value="1"/>
</dbReference>
<organism evidence="2 3">
    <name type="scientific">Carnegiea gigantea</name>
    <dbReference type="NCBI Taxonomy" id="171969"/>
    <lineage>
        <taxon>Eukaryota</taxon>
        <taxon>Viridiplantae</taxon>
        <taxon>Streptophyta</taxon>
        <taxon>Embryophyta</taxon>
        <taxon>Tracheophyta</taxon>
        <taxon>Spermatophyta</taxon>
        <taxon>Magnoliopsida</taxon>
        <taxon>eudicotyledons</taxon>
        <taxon>Gunneridae</taxon>
        <taxon>Pentapetalae</taxon>
        <taxon>Caryophyllales</taxon>
        <taxon>Cactineae</taxon>
        <taxon>Cactaceae</taxon>
        <taxon>Cactoideae</taxon>
        <taxon>Echinocereeae</taxon>
        <taxon>Carnegiea</taxon>
    </lineage>
</organism>
<dbReference type="Proteomes" id="UP001153076">
    <property type="component" value="Unassembled WGS sequence"/>
</dbReference>
<protein>
    <recommendedName>
        <fullName evidence="1">F-box domain-containing protein</fullName>
    </recommendedName>
</protein>
<dbReference type="PANTHER" id="PTHR31672:SF13">
    <property type="entry name" value="F-BOX PROTEIN CPR30-LIKE"/>
    <property type="match status" value="1"/>
</dbReference>
<keyword evidence="3" id="KW-1185">Reference proteome</keyword>
<dbReference type="PROSITE" id="PS50181">
    <property type="entry name" value="FBOX"/>
    <property type="match status" value="1"/>
</dbReference>
<dbReference type="SUPFAM" id="SSF81383">
    <property type="entry name" value="F-box domain"/>
    <property type="match status" value="1"/>
</dbReference>
<evidence type="ECO:0000313" key="3">
    <source>
        <dbReference type="Proteomes" id="UP001153076"/>
    </source>
</evidence>
<dbReference type="AlphaFoldDB" id="A0A9Q1JUR4"/>
<feature type="domain" description="F-box" evidence="1">
    <location>
        <begin position="17"/>
        <end position="57"/>
    </location>
</feature>
<gene>
    <name evidence="2" type="ORF">Cgig2_027971</name>
</gene>
<dbReference type="InterPro" id="IPR006527">
    <property type="entry name" value="F-box-assoc_dom_typ1"/>
</dbReference>
<accession>A0A9Q1JUR4</accession>
<dbReference type="SMART" id="SM00256">
    <property type="entry name" value="FBOX"/>
    <property type="match status" value="1"/>
</dbReference>
<dbReference type="InterPro" id="IPR050796">
    <property type="entry name" value="SCF_F-box_component"/>
</dbReference>
<dbReference type="InterPro" id="IPR001810">
    <property type="entry name" value="F-box_dom"/>
</dbReference>
<dbReference type="Gene3D" id="1.20.1280.50">
    <property type="match status" value="1"/>
</dbReference>
<dbReference type="InterPro" id="IPR036047">
    <property type="entry name" value="F-box-like_dom_sf"/>
</dbReference>
<comment type="caution">
    <text evidence="2">The sequence shown here is derived from an EMBL/GenBank/DDBJ whole genome shotgun (WGS) entry which is preliminary data.</text>
</comment>
<proteinExistence type="predicted"/>
<sequence>MGKELIATTINVDKYTPPELWREVLRRLPVKTLLRLRCVCKSWLSIIDDPAFAFLHLTLFNNLPDDFDRVIYKDEGITLRVSRIIYTTLNDVRSVCKLETYCDVLTTIPFQVLGFLIKGAKHNLRLQLWNPWTRKSLLIPRSPIRHPPIIRSVVGFGFVPFSSNNVNIIKVEALDTTPRSHYSNKVDNVAIYSLKSRAWRTKSMDVTSSFTWYFLAHKPPVSGGALHWLALRDDYDHDSGPLATHIASFDLMTEEFSFAQLPCFYEGGDNGRVLAPIVVGGMLGIFDVSPSHICIWVMQKNNDDTGIKVSWTKWYSTDHMSTSEFYQSFKHPAIFCHDLLFVDETGMLFVGCMEGHR</sequence>
<evidence type="ECO:0000313" key="2">
    <source>
        <dbReference type="EMBL" id="KAJ8431377.1"/>
    </source>
</evidence>